<dbReference type="Gene3D" id="3.40.50.80">
    <property type="entry name" value="Nucleotide-binding domain of ferredoxin-NADP reductase (FNR) module"/>
    <property type="match status" value="1"/>
</dbReference>
<gene>
    <name evidence="2" type="ORF">MLAC_23960</name>
</gene>
<name>A0A1X1Y158_9MYCO</name>
<dbReference type="KEGG" id="mlj:MLAC_23960"/>
<dbReference type="AlphaFoldDB" id="A0A1X1Y158"/>
<evidence type="ECO:0000313" key="3">
    <source>
        <dbReference type="Proteomes" id="UP000466396"/>
    </source>
</evidence>
<keyword evidence="3" id="KW-1185">Reference proteome</keyword>
<accession>A0A1X1Y158</accession>
<feature type="compositionally biased region" description="Low complexity" evidence="1">
    <location>
        <begin position="25"/>
        <end position="40"/>
    </location>
</feature>
<dbReference type="OrthoDB" id="7376058at2"/>
<dbReference type="EMBL" id="AP022581">
    <property type="protein sequence ID" value="BBX97102.1"/>
    <property type="molecule type" value="Genomic_DNA"/>
</dbReference>
<dbReference type="Proteomes" id="UP000466396">
    <property type="component" value="Chromosome"/>
</dbReference>
<sequence>MAREYDGPDRDATNIGCPVHGRTRPGAAADNPPGGPASAPVQVDWAGLPINLDLVFSREQRDKVYVQHLMRKRGAQLWRWLHDGAPPCICDIAADYRQLDPGAAEFMSSR</sequence>
<evidence type="ECO:0000256" key="1">
    <source>
        <dbReference type="SAM" id="MobiDB-lite"/>
    </source>
</evidence>
<proteinExistence type="predicted"/>
<evidence type="ECO:0000313" key="2">
    <source>
        <dbReference type="EMBL" id="BBX97102.1"/>
    </source>
</evidence>
<dbReference type="SUPFAM" id="SSF52343">
    <property type="entry name" value="Ferredoxin reductase-like, C-terminal NADP-linked domain"/>
    <property type="match status" value="1"/>
</dbReference>
<feature type="compositionally biased region" description="Basic and acidic residues" evidence="1">
    <location>
        <begin position="1"/>
        <end position="12"/>
    </location>
</feature>
<protein>
    <submittedName>
        <fullName evidence="2">Uncharacterized protein</fullName>
    </submittedName>
</protein>
<dbReference type="InterPro" id="IPR039261">
    <property type="entry name" value="FNR_nucleotide-bd"/>
</dbReference>
<reference evidence="2 3" key="1">
    <citation type="journal article" date="2019" name="Emerg. Microbes Infect.">
        <title>Comprehensive subspecies identification of 175 nontuberculous mycobacteria species based on 7547 genomic profiles.</title>
        <authorList>
            <person name="Matsumoto Y."/>
            <person name="Kinjo T."/>
            <person name="Motooka D."/>
            <person name="Nabeya D."/>
            <person name="Jung N."/>
            <person name="Uechi K."/>
            <person name="Horii T."/>
            <person name="Iida T."/>
            <person name="Fujita J."/>
            <person name="Nakamura S."/>
        </authorList>
    </citation>
    <scope>NUCLEOTIDE SEQUENCE [LARGE SCALE GENOMIC DNA]</scope>
    <source>
        <strain evidence="2 3">JCM 15657</strain>
    </source>
</reference>
<dbReference type="STRING" id="169765.AWC15_03030"/>
<feature type="region of interest" description="Disordered" evidence="1">
    <location>
        <begin position="1"/>
        <end position="40"/>
    </location>
</feature>
<organism evidence="2 3">
    <name type="scientific">Mycobacterium lacus</name>
    <dbReference type="NCBI Taxonomy" id="169765"/>
    <lineage>
        <taxon>Bacteria</taxon>
        <taxon>Bacillati</taxon>
        <taxon>Actinomycetota</taxon>
        <taxon>Actinomycetes</taxon>
        <taxon>Mycobacteriales</taxon>
        <taxon>Mycobacteriaceae</taxon>
        <taxon>Mycobacterium</taxon>
    </lineage>
</organism>